<dbReference type="PRINTS" id="PR00077">
    <property type="entry name" value="GPDHDRGNASE"/>
</dbReference>
<organism evidence="6">
    <name type="scientific">marine sediment metagenome</name>
    <dbReference type="NCBI Taxonomy" id="412755"/>
    <lineage>
        <taxon>unclassified sequences</taxon>
        <taxon>metagenomes</taxon>
        <taxon>ecological metagenomes</taxon>
    </lineage>
</organism>
<gene>
    <name evidence="6" type="ORF">LCGC14_3038810</name>
</gene>
<dbReference type="SUPFAM" id="SSF51735">
    <property type="entry name" value="NAD(P)-binding Rossmann-fold domains"/>
    <property type="match status" value="1"/>
</dbReference>
<evidence type="ECO:0008006" key="7">
    <source>
        <dbReference type="Google" id="ProtNLM"/>
    </source>
</evidence>
<proteinExistence type="inferred from homology"/>
<dbReference type="GO" id="GO:0046168">
    <property type="term" value="P:glycerol-3-phosphate catabolic process"/>
    <property type="evidence" value="ECO:0007669"/>
    <property type="project" value="InterPro"/>
</dbReference>
<dbReference type="SUPFAM" id="SSF48179">
    <property type="entry name" value="6-phosphogluconate dehydrogenase C-terminal domain-like"/>
    <property type="match status" value="1"/>
</dbReference>
<keyword evidence="2" id="KW-0560">Oxidoreductase</keyword>
<dbReference type="PROSITE" id="PS00957">
    <property type="entry name" value="NAD_G3PDH"/>
    <property type="match status" value="1"/>
</dbReference>
<name>A0A0F8XDH2_9ZZZZ</name>
<dbReference type="EMBL" id="LAZR01063698">
    <property type="protein sequence ID" value="KKK58995.1"/>
    <property type="molecule type" value="Genomic_DNA"/>
</dbReference>
<dbReference type="PANTHER" id="PTHR11728">
    <property type="entry name" value="GLYCEROL-3-PHOSPHATE DEHYDROGENASE"/>
    <property type="match status" value="1"/>
</dbReference>
<accession>A0A0F8XDH2</accession>
<dbReference type="PANTHER" id="PTHR11728:SF1">
    <property type="entry name" value="GLYCEROL-3-PHOSPHATE DEHYDROGENASE [NAD(+)] 2, CHLOROPLASTIC"/>
    <property type="match status" value="1"/>
</dbReference>
<evidence type="ECO:0000256" key="2">
    <source>
        <dbReference type="ARBA" id="ARBA00023002"/>
    </source>
</evidence>
<dbReference type="InterPro" id="IPR008927">
    <property type="entry name" value="6-PGluconate_DH-like_C_sf"/>
</dbReference>
<sequence>MSYISVIGAGAWGTTLAGLLAGKGYDTVIWAIEDDVASEINVSGKNSVYLPDVELPKSLRATSNIAEAVSKARFILNVVPTQHTRSVMEQASPHMDKDVVVVSASKGIENSTYQTVSSIIQNVTGKTVAVLSGPSFAAEVTKHLPTAVTLASEDYTTGLMLQEIFNTDYFRVYTHHDTLGVELGGALKNVMAVASGISEGLGLGNSARSALITRSLAEMSRRGNCM</sequence>
<dbReference type="GO" id="GO:0047952">
    <property type="term" value="F:glycerol-3-phosphate dehydrogenase [NAD(P)+] activity"/>
    <property type="evidence" value="ECO:0007669"/>
    <property type="project" value="TreeGrafter"/>
</dbReference>
<feature type="domain" description="Glycerol-3-phosphate dehydrogenase NAD-dependent C-terminal" evidence="5">
    <location>
        <begin position="177"/>
        <end position="224"/>
    </location>
</feature>
<dbReference type="NCBIfam" id="NF000940">
    <property type="entry name" value="PRK00094.1-2"/>
    <property type="match status" value="1"/>
</dbReference>
<feature type="non-terminal residue" evidence="6">
    <location>
        <position position="226"/>
    </location>
</feature>
<evidence type="ECO:0000259" key="5">
    <source>
        <dbReference type="Pfam" id="PF07479"/>
    </source>
</evidence>
<evidence type="ECO:0000313" key="6">
    <source>
        <dbReference type="EMBL" id="KKK58995.1"/>
    </source>
</evidence>
<evidence type="ECO:0000256" key="1">
    <source>
        <dbReference type="ARBA" id="ARBA00011009"/>
    </source>
</evidence>
<dbReference type="InterPro" id="IPR011128">
    <property type="entry name" value="G3P_DH_NAD-dep_N"/>
</dbReference>
<dbReference type="InterPro" id="IPR006168">
    <property type="entry name" value="G3P_DH_NAD-dep"/>
</dbReference>
<dbReference type="AlphaFoldDB" id="A0A0F8XDH2"/>
<feature type="domain" description="Glycerol-3-phosphate dehydrogenase NAD-dependent N-terminal" evidence="4">
    <location>
        <begin position="4"/>
        <end position="156"/>
    </location>
</feature>
<protein>
    <recommendedName>
        <fullName evidence="7">Glycerol-3-phosphate dehydrogenase NAD-dependent N-terminal domain-containing protein</fullName>
    </recommendedName>
</protein>
<dbReference type="NCBIfam" id="NF000942">
    <property type="entry name" value="PRK00094.1-4"/>
    <property type="match status" value="1"/>
</dbReference>
<dbReference type="Pfam" id="PF01210">
    <property type="entry name" value="NAD_Gly3P_dh_N"/>
    <property type="match status" value="1"/>
</dbReference>
<dbReference type="InterPro" id="IPR006109">
    <property type="entry name" value="G3P_DH_NAD-dep_C"/>
</dbReference>
<dbReference type="InterPro" id="IPR036291">
    <property type="entry name" value="NAD(P)-bd_dom_sf"/>
</dbReference>
<dbReference type="Gene3D" id="3.40.50.720">
    <property type="entry name" value="NAD(P)-binding Rossmann-like Domain"/>
    <property type="match status" value="1"/>
</dbReference>
<dbReference type="Pfam" id="PF07479">
    <property type="entry name" value="NAD_Gly3P_dh_C"/>
    <property type="match status" value="1"/>
</dbReference>
<dbReference type="FunFam" id="3.40.50.720:FF:000019">
    <property type="entry name" value="Glycerol-3-phosphate dehydrogenase [NAD(P)+]"/>
    <property type="match status" value="1"/>
</dbReference>
<dbReference type="GO" id="GO:0051287">
    <property type="term" value="F:NAD binding"/>
    <property type="evidence" value="ECO:0007669"/>
    <property type="project" value="InterPro"/>
</dbReference>
<dbReference type="InterPro" id="IPR013328">
    <property type="entry name" value="6PGD_dom2"/>
</dbReference>
<dbReference type="GO" id="GO:0005829">
    <property type="term" value="C:cytosol"/>
    <property type="evidence" value="ECO:0007669"/>
    <property type="project" value="TreeGrafter"/>
</dbReference>
<evidence type="ECO:0000259" key="4">
    <source>
        <dbReference type="Pfam" id="PF01210"/>
    </source>
</evidence>
<keyword evidence="3" id="KW-0520">NAD</keyword>
<comment type="similarity">
    <text evidence="1">Belongs to the NAD-dependent glycerol-3-phosphate dehydrogenase family.</text>
</comment>
<reference evidence="6" key="1">
    <citation type="journal article" date="2015" name="Nature">
        <title>Complex archaea that bridge the gap between prokaryotes and eukaryotes.</title>
        <authorList>
            <person name="Spang A."/>
            <person name="Saw J.H."/>
            <person name="Jorgensen S.L."/>
            <person name="Zaremba-Niedzwiedzka K."/>
            <person name="Martijn J."/>
            <person name="Lind A.E."/>
            <person name="van Eijk R."/>
            <person name="Schleper C."/>
            <person name="Guy L."/>
            <person name="Ettema T.J."/>
        </authorList>
    </citation>
    <scope>NUCLEOTIDE SEQUENCE</scope>
</reference>
<evidence type="ECO:0000256" key="3">
    <source>
        <dbReference type="ARBA" id="ARBA00023027"/>
    </source>
</evidence>
<dbReference type="GO" id="GO:0005975">
    <property type="term" value="P:carbohydrate metabolic process"/>
    <property type="evidence" value="ECO:0007669"/>
    <property type="project" value="InterPro"/>
</dbReference>
<comment type="caution">
    <text evidence="6">The sequence shown here is derived from an EMBL/GenBank/DDBJ whole genome shotgun (WGS) entry which is preliminary data.</text>
</comment>
<dbReference type="Gene3D" id="1.10.1040.10">
    <property type="entry name" value="N-(1-d-carboxylethyl)-l-norvaline Dehydrogenase, domain 2"/>
    <property type="match status" value="1"/>
</dbReference>